<feature type="coiled-coil region" evidence="1">
    <location>
        <begin position="114"/>
        <end position="188"/>
    </location>
</feature>
<dbReference type="Proteomes" id="UP000694545">
    <property type="component" value="Unplaced"/>
</dbReference>
<proteinExistence type="predicted"/>
<name>A0A8D2J914_VARKO</name>
<evidence type="ECO:0008006" key="4">
    <source>
        <dbReference type="Google" id="ProtNLM"/>
    </source>
</evidence>
<reference evidence="2" key="1">
    <citation type="submission" date="2025-08" db="UniProtKB">
        <authorList>
            <consortium name="Ensembl"/>
        </authorList>
    </citation>
    <scope>IDENTIFICATION</scope>
</reference>
<protein>
    <recommendedName>
        <fullName evidence="4">Coiled-coil domain-containing protein 91</fullName>
    </recommendedName>
</protein>
<evidence type="ECO:0000313" key="3">
    <source>
        <dbReference type="Proteomes" id="UP000694545"/>
    </source>
</evidence>
<dbReference type="GO" id="GO:0005802">
    <property type="term" value="C:trans-Golgi network"/>
    <property type="evidence" value="ECO:0007669"/>
    <property type="project" value="TreeGrafter"/>
</dbReference>
<keyword evidence="1" id="KW-0175">Coiled coil</keyword>
<dbReference type="OMA" id="HIHYIFI"/>
<reference evidence="2" key="2">
    <citation type="submission" date="2025-09" db="UniProtKB">
        <authorList>
            <consortium name="Ensembl"/>
        </authorList>
    </citation>
    <scope>IDENTIFICATION</scope>
</reference>
<organism evidence="2 3">
    <name type="scientific">Varanus komodoensis</name>
    <name type="common">Komodo dragon</name>
    <dbReference type="NCBI Taxonomy" id="61221"/>
    <lineage>
        <taxon>Eukaryota</taxon>
        <taxon>Metazoa</taxon>
        <taxon>Chordata</taxon>
        <taxon>Craniata</taxon>
        <taxon>Vertebrata</taxon>
        <taxon>Euteleostomi</taxon>
        <taxon>Lepidosauria</taxon>
        <taxon>Squamata</taxon>
        <taxon>Bifurcata</taxon>
        <taxon>Unidentata</taxon>
        <taxon>Episquamata</taxon>
        <taxon>Toxicofera</taxon>
        <taxon>Anguimorpha</taxon>
        <taxon>Paleoanguimorpha</taxon>
        <taxon>Varanoidea</taxon>
        <taxon>Varanidae</taxon>
        <taxon>Varanus</taxon>
    </lineage>
</organism>
<dbReference type="InterPro" id="IPR034592">
    <property type="entry name" value="CCDC91"/>
</dbReference>
<dbReference type="PANTHER" id="PTHR35072">
    <property type="entry name" value="COILED-COIL DOMAIN-CONTAINING PROTEIN 91"/>
    <property type="match status" value="1"/>
</dbReference>
<dbReference type="GO" id="GO:0005829">
    <property type="term" value="C:cytosol"/>
    <property type="evidence" value="ECO:0007669"/>
    <property type="project" value="GOC"/>
</dbReference>
<dbReference type="Ensembl" id="ENSVKKT00000011432.1">
    <property type="protein sequence ID" value="ENSVKKP00000011166.1"/>
    <property type="gene ID" value="ENSVKKG00000007807.1"/>
</dbReference>
<evidence type="ECO:0000256" key="1">
    <source>
        <dbReference type="SAM" id="Coils"/>
    </source>
</evidence>
<accession>A0A8D2J914</accession>
<sequence length="267" mass="29793">MDNKEFDLPSKCAAETFEDGNGERTTSPAIPWAAFSTGREIYISTNHTRNILAGSSSRPINSATANSQLSATSKAVPLTIDPLEVPVSSSNLTKGLEATVDDSDDEKLGLSESKEDLQQTLSSLEFKLKAADEEKCRIKKELEGLMEKHRILETDFLKDKEATLISHQDQYNKLMDKHKLELEDLRRAGHDALAIIVEEFKALLQTVVQQREEVIEKQYISAIEKQARKCEEMLVAQVSAVILHKSITTSQQPHRNLYKPAKEAGLT</sequence>
<keyword evidence="3" id="KW-1185">Reference proteome</keyword>
<evidence type="ECO:0000313" key="2">
    <source>
        <dbReference type="Ensembl" id="ENSVKKP00000011166.1"/>
    </source>
</evidence>
<dbReference type="PANTHER" id="PTHR35072:SF1">
    <property type="entry name" value="COILED-COIL DOMAIN-CONTAINING PROTEIN 91"/>
    <property type="match status" value="1"/>
</dbReference>
<dbReference type="AlphaFoldDB" id="A0A8D2J914"/>
<dbReference type="GO" id="GO:0090160">
    <property type="term" value="P:Golgi to lysosome transport"/>
    <property type="evidence" value="ECO:0007669"/>
    <property type="project" value="TreeGrafter"/>
</dbReference>